<reference evidence="7 8" key="1">
    <citation type="submission" date="2018-02" db="EMBL/GenBank/DDBJ databases">
        <title>Draft genome of wild Prunus yedoensis var. nudiflora.</title>
        <authorList>
            <person name="Baek S."/>
            <person name="Kim J.-H."/>
            <person name="Choi K."/>
            <person name="Kim G.-B."/>
            <person name="Cho A."/>
            <person name="Jang H."/>
            <person name="Shin C.-H."/>
            <person name="Yu H.-J."/>
            <person name="Mun J.-H."/>
        </authorList>
    </citation>
    <scope>NUCLEOTIDE SEQUENCE [LARGE SCALE GENOMIC DNA]</scope>
    <source>
        <strain evidence="8">cv. Jeju island</strain>
        <tissue evidence="7">Leaf</tissue>
    </source>
</reference>
<keyword evidence="8" id="KW-1185">Reference proteome</keyword>
<accession>A0A314Z241</accession>
<dbReference type="InterPro" id="IPR007274">
    <property type="entry name" value="Cop_transporter"/>
</dbReference>
<evidence type="ECO:0000256" key="6">
    <source>
        <dbReference type="RuleBase" id="RU367022"/>
    </source>
</evidence>
<evidence type="ECO:0000256" key="2">
    <source>
        <dbReference type="ARBA" id="ARBA00022692"/>
    </source>
</evidence>
<dbReference type="PANTHER" id="PTHR12483:SF94">
    <property type="entry name" value="COPPER TRANSPORTER 4"/>
    <property type="match status" value="1"/>
</dbReference>
<dbReference type="EMBL" id="PJQY01000330">
    <property type="protein sequence ID" value="PQQ12790.1"/>
    <property type="molecule type" value="Genomic_DNA"/>
</dbReference>
<name>A0A314Z241_PRUYE</name>
<dbReference type="AlphaFoldDB" id="A0A314Z241"/>
<proteinExistence type="inferred from homology"/>
<feature type="transmembrane region" description="Helical" evidence="6">
    <location>
        <begin position="106"/>
        <end position="134"/>
    </location>
</feature>
<keyword evidence="6" id="KW-0186">Copper</keyword>
<evidence type="ECO:0000313" key="8">
    <source>
        <dbReference type="Proteomes" id="UP000250321"/>
    </source>
</evidence>
<comment type="similarity">
    <text evidence="1 6">Belongs to the copper transporter (Ctr) (TC 1.A.56) family. SLC31A subfamily.</text>
</comment>
<keyword evidence="5 6" id="KW-0472">Membrane</keyword>
<keyword evidence="2 6" id="KW-0812">Transmembrane</keyword>
<evidence type="ECO:0000256" key="4">
    <source>
        <dbReference type="ARBA" id="ARBA00022989"/>
    </source>
</evidence>
<dbReference type="OrthoDB" id="73901at2759"/>
<dbReference type="GO" id="GO:0005375">
    <property type="term" value="F:copper ion transmembrane transporter activity"/>
    <property type="evidence" value="ECO:0007669"/>
    <property type="project" value="UniProtKB-UniRule"/>
</dbReference>
<comment type="subcellular location">
    <subcellularLocation>
        <location evidence="6">Membrane</location>
        <topology evidence="6">Multi-pass membrane protein</topology>
    </subcellularLocation>
</comment>
<evidence type="ECO:0000256" key="3">
    <source>
        <dbReference type="ARBA" id="ARBA00022796"/>
    </source>
</evidence>
<dbReference type="Proteomes" id="UP000250321">
    <property type="component" value="Unassembled WGS sequence"/>
</dbReference>
<keyword evidence="3 6" id="KW-0187">Copper transport</keyword>
<dbReference type="Pfam" id="PF04145">
    <property type="entry name" value="Ctr"/>
    <property type="match status" value="2"/>
</dbReference>
<dbReference type="GO" id="GO:0005886">
    <property type="term" value="C:plasma membrane"/>
    <property type="evidence" value="ECO:0007669"/>
    <property type="project" value="TreeGrafter"/>
</dbReference>
<evidence type="ECO:0000256" key="1">
    <source>
        <dbReference type="ARBA" id="ARBA00006921"/>
    </source>
</evidence>
<dbReference type="STRING" id="2094558.A0A314Z241"/>
<keyword evidence="6" id="KW-0406">Ion transport</keyword>
<comment type="caution">
    <text evidence="7">The sequence shown here is derived from an EMBL/GenBank/DDBJ whole genome shotgun (WGS) entry which is preliminary data.</text>
</comment>
<protein>
    <recommendedName>
        <fullName evidence="6">Copper transport protein</fullName>
    </recommendedName>
</protein>
<dbReference type="PANTHER" id="PTHR12483">
    <property type="entry name" value="SOLUTE CARRIER FAMILY 31 COPPER TRANSPORTERS"/>
    <property type="match status" value="1"/>
</dbReference>
<keyword evidence="4 6" id="KW-1133">Transmembrane helix</keyword>
<organism evidence="7 8">
    <name type="scientific">Prunus yedoensis var. nudiflora</name>
    <dbReference type="NCBI Taxonomy" id="2094558"/>
    <lineage>
        <taxon>Eukaryota</taxon>
        <taxon>Viridiplantae</taxon>
        <taxon>Streptophyta</taxon>
        <taxon>Embryophyta</taxon>
        <taxon>Tracheophyta</taxon>
        <taxon>Spermatophyta</taxon>
        <taxon>Magnoliopsida</taxon>
        <taxon>eudicotyledons</taxon>
        <taxon>Gunneridae</taxon>
        <taxon>Pentapetalae</taxon>
        <taxon>rosids</taxon>
        <taxon>fabids</taxon>
        <taxon>Rosales</taxon>
        <taxon>Rosaceae</taxon>
        <taxon>Amygdaloideae</taxon>
        <taxon>Amygdaleae</taxon>
        <taxon>Prunus</taxon>
    </lineage>
</organism>
<feature type="transmembrane region" description="Helical" evidence="6">
    <location>
        <begin position="56"/>
        <end position="76"/>
    </location>
</feature>
<evidence type="ECO:0000256" key="5">
    <source>
        <dbReference type="ARBA" id="ARBA00023136"/>
    </source>
</evidence>
<sequence>MAASHHNIPSPPPPAFNGSTGFMPTRRRKMMMHMTFFWGHSTEVLFSGWPGRDNPVMYALSLLCVFVLAVLVELLSHCSFFKPGANGVAVGFLQTGLYTLRSGLSYLVMLAVMSFNGGVFLAVVAGHAVGFLLFGSRAFKKSDGSGIDRQASLPPMTCG</sequence>
<evidence type="ECO:0000313" key="7">
    <source>
        <dbReference type="EMBL" id="PQQ12790.1"/>
    </source>
</evidence>
<keyword evidence="6" id="KW-0813">Transport</keyword>
<gene>
    <name evidence="7" type="ORF">Pyn_36700</name>
</gene>